<dbReference type="PANTHER" id="PTHR24148:SF64">
    <property type="entry name" value="HETEROKARYON INCOMPATIBILITY DOMAIN-CONTAINING PROTEIN"/>
    <property type="match status" value="1"/>
</dbReference>
<organism evidence="2 3">
    <name type="scientific">Bimuria novae-zelandiae CBS 107.79</name>
    <dbReference type="NCBI Taxonomy" id="1447943"/>
    <lineage>
        <taxon>Eukaryota</taxon>
        <taxon>Fungi</taxon>
        <taxon>Dikarya</taxon>
        <taxon>Ascomycota</taxon>
        <taxon>Pezizomycotina</taxon>
        <taxon>Dothideomycetes</taxon>
        <taxon>Pleosporomycetidae</taxon>
        <taxon>Pleosporales</taxon>
        <taxon>Massarineae</taxon>
        <taxon>Didymosphaeriaceae</taxon>
        <taxon>Bimuria</taxon>
    </lineage>
</organism>
<feature type="domain" description="Heterokaryon incompatibility" evidence="1">
    <location>
        <begin position="52"/>
        <end position="125"/>
    </location>
</feature>
<reference evidence="2" key="1">
    <citation type="journal article" date="2020" name="Stud. Mycol.">
        <title>101 Dothideomycetes genomes: a test case for predicting lifestyles and emergence of pathogens.</title>
        <authorList>
            <person name="Haridas S."/>
            <person name="Albert R."/>
            <person name="Binder M."/>
            <person name="Bloem J."/>
            <person name="Labutti K."/>
            <person name="Salamov A."/>
            <person name="Andreopoulos B."/>
            <person name="Baker S."/>
            <person name="Barry K."/>
            <person name="Bills G."/>
            <person name="Bluhm B."/>
            <person name="Cannon C."/>
            <person name="Castanera R."/>
            <person name="Culley D."/>
            <person name="Daum C."/>
            <person name="Ezra D."/>
            <person name="Gonzalez J."/>
            <person name="Henrissat B."/>
            <person name="Kuo A."/>
            <person name="Liang C."/>
            <person name="Lipzen A."/>
            <person name="Lutzoni F."/>
            <person name="Magnuson J."/>
            <person name="Mondo S."/>
            <person name="Nolan M."/>
            <person name="Ohm R."/>
            <person name="Pangilinan J."/>
            <person name="Park H.-J."/>
            <person name="Ramirez L."/>
            <person name="Alfaro M."/>
            <person name="Sun H."/>
            <person name="Tritt A."/>
            <person name="Yoshinaga Y."/>
            <person name="Zwiers L.-H."/>
            <person name="Turgeon B."/>
            <person name="Goodwin S."/>
            <person name="Spatafora J."/>
            <person name="Crous P."/>
            <person name="Grigoriev I."/>
        </authorList>
    </citation>
    <scope>NUCLEOTIDE SEQUENCE</scope>
    <source>
        <strain evidence="2">CBS 107.79</strain>
    </source>
</reference>
<dbReference type="OrthoDB" id="2157530at2759"/>
<gene>
    <name evidence="2" type="ORF">BU23DRAFT_553321</name>
</gene>
<evidence type="ECO:0000313" key="2">
    <source>
        <dbReference type="EMBL" id="KAF1974671.1"/>
    </source>
</evidence>
<keyword evidence="3" id="KW-1185">Reference proteome</keyword>
<proteinExistence type="predicted"/>
<protein>
    <recommendedName>
        <fullName evidence="1">Heterokaryon incompatibility domain-containing protein</fullName>
    </recommendedName>
</protein>
<dbReference type="AlphaFoldDB" id="A0A6A5VC39"/>
<dbReference type="InterPro" id="IPR010730">
    <property type="entry name" value="HET"/>
</dbReference>
<dbReference type="EMBL" id="ML976674">
    <property type="protein sequence ID" value="KAF1974671.1"/>
    <property type="molecule type" value="Genomic_DNA"/>
</dbReference>
<dbReference type="PANTHER" id="PTHR24148">
    <property type="entry name" value="ANKYRIN REPEAT DOMAIN-CONTAINING PROTEIN 39 HOMOLOG-RELATED"/>
    <property type="match status" value="1"/>
</dbReference>
<dbReference type="Pfam" id="PF06985">
    <property type="entry name" value="HET"/>
    <property type="match status" value="1"/>
</dbReference>
<evidence type="ECO:0000313" key="3">
    <source>
        <dbReference type="Proteomes" id="UP000800036"/>
    </source>
</evidence>
<evidence type="ECO:0000259" key="1">
    <source>
        <dbReference type="Pfam" id="PF06985"/>
    </source>
</evidence>
<dbReference type="Proteomes" id="UP000800036">
    <property type="component" value="Unassembled WGS sequence"/>
</dbReference>
<accession>A0A6A5VC39</accession>
<name>A0A6A5VC39_9PLEO</name>
<dbReference type="InterPro" id="IPR052895">
    <property type="entry name" value="HetReg/Transcr_Mod"/>
</dbReference>
<sequence>MSPSQKRRRRGFEYSPLQFNTFRLLELISGQSLYADIHCRLRDYQLDSAPPYEALSYTWGDEESACRISLDGLPFHIRPNLLDALRRLRQPRSTRIIWIDALCIDQNSADEKSVQVRGVLNVFHMLELFDLWRGGVLVNGAAPTHAIAQGRRYLSSGHVLLNDKRSFCAD</sequence>